<reference evidence="1 2" key="1">
    <citation type="submission" date="2020-08" db="EMBL/GenBank/DDBJ databases">
        <title>Genomic Encyclopedia of Type Strains, Phase III (KMG-III): the genomes of soil and plant-associated and newly described type strains.</title>
        <authorList>
            <person name="Whitman W."/>
        </authorList>
    </citation>
    <scope>NUCLEOTIDE SEQUENCE [LARGE SCALE GENOMIC DNA]</scope>
    <source>
        <strain evidence="1 2">CECT 7015</strain>
    </source>
</reference>
<name>A0A839UCI1_9HYPH</name>
<evidence type="ECO:0000313" key="1">
    <source>
        <dbReference type="EMBL" id="MBB3146391.1"/>
    </source>
</evidence>
<dbReference type="EMBL" id="JACHXN010000008">
    <property type="protein sequence ID" value="MBB3146391.1"/>
    <property type="molecule type" value="Genomic_DNA"/>
</dbReference>
<evidence type="ECO:0008006" key="3">
    <source>
        <dbReference type="Google" id="ProtNLM"/>
    </source>
</evidence>
<protein>
    <recommendedName>
        <fullName evidence="3">HsdR</fullName>
    </recommendedName>
</protein>
<keyword evidence="2" id="KW-1185">Reference proteome</keyword>
<evidence type="ECO:0000313" key="2">
    <source>
        <dbReference type="Proteomes" id="UP000554520"/>
    </source>
</evidence>
<organism evidence="1 2">
    <name type="scientific">Phyllobacterium trifolii</name>
    <dbReference type="NCBI Taxonomy" id="300193"/>
    <lineage>
        <taxon>Bacteria</taxon>
        <taxon>Pseudomonadati</taxon>
        <taxon>Pseudomonadota</taxon>
        <taxon>Alphaproteobacteria</taxon>
        <taxon>Hyphomicrobiales</taxon>
        <taxon>Phyllobacteriaceae</taxon>
        <taxon>Phyllobacterium</taxon>
    </lineage>
</organism>
<dbReference type="RefSeq" id="WP_183662294.1">
    <property type="nucleotide sequence ID" value="NZ_JACHXN010000008.1"/>
</dbReference>
<dbReference type="Proteomes" id="UP000554520">
    <property type="component" value="Unassembled WGS sequence"/>
</dbReference>
<sequence length="364" mass="41275">MAKTALTHDQQFMRLCENGFGFVSKAIEQLWENGSPDALKYSVINFYSGVELLLKARLMHEHWSLIVADPNKADIDEFLNGEAQTVGLKQAVHRLKKVAQVTVPPNAINSFEELRKHRNRMVHFYHLIDIEEPDQEKQREAVILEQCRGWFYLRRLLGDDWAEVFAAFQQQVADINMSMKRHREYLGAVYAQIQPELEAARQGGANLAVCSACGFEAHVLDYIGPHEHKCRVCLAKESFLLHDCPNEDCGSKILLPIEECETWACSDCGTSIELSDVLYEYTIEGKADHDDPNQAALCTECSHIPETAGTLDNGETIFCFNCFCWPEKIEYCEWCNEPFTGNAEGTYWSGCERCDGQVGSARDD</sequence>
<comment type="caution">
    <text evidence="1">The sequence shown here is derived from an EMBL/GenBank/DDBJ whole genome shotgun (WGS) entry which is preliminary data.</text>
</comment>
<dbReference type="AlphaFoldDB" id="A0A839UCI1"/>
<gene>
    <name evidence="1" type="ORF">FHS21_002806</name>
</gene>
<proteinExistence type="predicted"/>
<accession>A0A839UCI1</accession>